<evidence type="ECO:0000256" key="4">
    <source>
        <dbReference type="ARBA" id="ARBA00022801"/>
    </source>
</evidence>
<feature type="active site" description="Charge relay system" evidence="6">
    <location>
        <position position="202"/>
    </location>
</feature>
<reference evidence="9 10" key="1">
    <citation type="submission" date="2015-09" db="EMBL/GenBank/DDBJ databases">
        <authorList>
            <consortium name="Pathogen Informatics"/>
        </authorList>
    </citation>
    <scope>NUCLEOTIDE SEQUENCE [LARGE SCALE GENOMIC DNA]</scope>
    <source>
        <strain evidence="9 10">2789STDY5834855</strain>
    </source>
</reference>
<keyword evidence="3" id="KW-0645">Protease</keyword>
<dbReference type="RefSeq" id="WP_055277826.1">
    <property type="nucleotide sequence ID" value="NZ_CYZV01000048.1"/>
</dbReference>
<dbReference type="Gene3D" id="3.50.30.60">
    <property type="entry name" value="LD-carboxypeptidase A C-terminal domain-like"/>
    <property type="match status" value="1"/>
</dbReference>
<dbReference type="InterPro" id="IPR027478">
    <property type="entry name" value="LdcA_N"/>
</dbReference>
<dbReference type="CDD" id="cd07062">
    <property type="entry name" value="Peptidase_S66_mccF_like"/>
    <property type="match status" value="1"/>
</dbReference>
<evidence type="ECO:0000259" key="8">
    <source>
        <dbReference type="Pfam" id="PF17676"/>
    </source>
</evidence>
<dbReference type="Proteomes" id="UP000095558">
    <property type="component" value="Unassembled WGS sequence"/>
</dbReference>
<dbReference type="Pfam" id="PF02016">
    <property type="entry name" value="Peptidase_S66"/>
    <property type="match status" value="1"/>
</dbReference>
<feature type="active site" description="Charge relay system" evidence="6">
    <location>
        <position position="270"/>
    </location>
</feature>
<dbReference type="PIRSF" id="PIRSF028757">
    <property type="entry name" value="LD-carboxypeptidase"/>
    <property type="match status" value="1"/>
</dbReference>
<gene>
    <name evidence="9" type="primary">ldcA</name>
    <name evidence="9" type="ORF">ERS852470_03290</name>
</gene>
<sequence length="291" mass="32439">MSILNKNDKIAIVACSNGQPIANKFKIDNLLELLKKLSLNPICSNYIYETTSPFNGAAKDKGKAFMDLYRNNEIKAIFDISGGDLANEVLDYLDYDYISKNPKPFFGYSDLTTVLNAIYSQSNNPVYLYQIRNLISSDSENQISNFTNSLLNNEDDLFKFSYKFIQGSKIEGTVVGGNIRCLLKLAGTKYIPDFTDKVLLLESMGGEAGLMSAFLNQFKQMGVFDKIQGLILGTFSKMQENNITPTIEELVLSIIDNPDLPIAKTEEIGHGANSKCIIIGKNISLFNHKFK</sequence>
<dbReference type="EMBL" id="CYZV01000048">
    <property type="protein sequence ID" value="CUO75984.1"/>
    <property type="molecule type" value="Genomic_DNA"/>
</dbReference>
<dbReference type="PANTHER" id="PTHR30237">
    <property type="entry name" value="MURAMOYLTETRAPEPTIDE CARBOXYPEPTIDASE"/>
    <property type="match status" value="1"/>
</dbReference>
<feature type="domain" description="LD-carboxypeptidase N-terminal" evidence="7">
    <location>
        <begin position="10"/>
        <end position="123"/>
    </location>
</feature>
<accession>A0A174HM42</accession>
<dbReference type="Gene3D" id="3.40.50.10740">
    <property type="entry name" value="Class I glutamine amidotransferase-like"/>
    <property type="match status" value="1"/>
</dbReference>
<dbReference type="GO" id="GO:0106415">
    <property type="term" value="F:muramoyltetrapeptide carboxypeptidase activity"/>
    <property type="evidence" value="ECO:0007669"/>
    <property type="project" value="UniProtKB-EC"/>
</dbReference>
<organism evidence="9 10">
    <name type="scientific">Clostridium disporicum</name>
    <dbReference type="NCBI Taxonomy" id="84024"/>
    <lineage>
        <taxon>Bacteria</taxon>
        <taxon>Bacillati</taxon>
        <taxon>Bacillota</taxon>
        <taxon>Clostridia</taxon>
        <taxon>Eubacteriales</taxon>
        <taxon>Clostridiaceae</taxon>
        <taxon>Clostridium</taxon>
    </lineage>
</organism>
<evidence type="ECO:0000256" key="2">
    <source>
        <dbReference type="ARBA" id="ARBA00022645"/>
    </source>
</evidence>
<comment type="similarity">
    <text evidence="1">Belongs to the peptidase S66 family.</text>
</comment>
<keyword evidence="5" id="KW-0720">Serine protease</keyword>
<proteinExistence type="inferred from homology"/>
<dbReference type="SUPFAM" id="SSF141986">
    <property type="entry name" value="LD-carboxypeptidase A C-terminal domain-like"/>
    <property type="match status" value="1"/>
</dbReference>
<dbReference type="OrthoDB" id="9807329at2"/>
<dbReference type="InterPro" id="IPR040921">
    <property type="entry name" value="Peptidase_S66C"/>
</dbReference>
<name>A0A174HM42_9CLOT</name>
<evidence type="ECO:0000313" key="9">
    <source>
        <dbReference type="EMBL" id="CUO75984.1"/>
    </source>
</evidence>
<dbReference type="Pfam" id="PF17676">
    <property type="entry name" value="Peptidase_S66C"/>
    <property type="match status" value="1"/>
</dbReference>
<dbReference type="InterPro" id="IPR027461">
    <property type="entry name" value="Carboxypeptidase_A_C_sf"/>
</dbReference>
<dbReference type="InterPro" id="IPR029062">
    <property type="entry name" value="Class_I_gatase-like"/>
</dbReference>
<keyword evidence="2 9" id="KW-0121">Carboxypeptidase</keyword>
<keyword evidence="4 9" id="KW-0378">Hydrolase</keyword>
<dbReference type="GO" id="GO:0008236">
    <property type="term" value="F:serine-type peptidase activity"/>
    <property type="evidence" value="ECO:0007669"/>
    <property type="project" value="UniProtKB-KW"/>
</dbReference>
<feature type="domain" description="LD-carboxypeptidase C-terminal" evidence="8">
    <location>
        <begin position="171"/>
        <end position="285"/>
    </location>
</feature>
<evidence type="ECO:0000256" key="5">
    <source>
        <dbReference type="ARBA" id="ARBA00022825"/>
    </source>
</evidence>
<evidence type="ECO:0000259" key="7">
    <source>
        <dbReference type="Pfam" id="PF02016"/>
    </source>
</evidence>
<dbReference type="EC" id="3.4.17.13" evidence="9"/>
<dbReference type="SUPFAM" id="SSF52317">
    <property type="entry name" value="Class I glutamine amidotransferase-like"/>
    <property type="match status" value="1"/>
</dbReference>
<dbReference type="InterPro" id="IPR040449">
    <property type="entry name" value="Peptidase_S66_N"/>
</dbReference>
<feature type="active site" description="Nucleophile" evidence="6">
    <location>
        <position position="109"/>
    </location>
</feature>
<dbReference type="PANTHER" id="PTHR30237:SF2">
    <property type="entry name" value="MUREIN TETRAPEPTIDE CARBOXYPEPTIDASE"/>
    <property type="match status" value="1"/>
</dbReference>
<evidence type="ECO:0000313" key="10">
    <source>
        <dbReference type="Proteomes" id="UP000095558"/>
    </source>
</evidence>
<dbReference type="STRING" id="84024.ERS852471_03256"/>
<evidence type="ECO:0000256" key="6">
    <source>
        <dbReference type="PIRSR" id="PIRSR028757-1"/>
    </source>
</evidence>
<dbReference type="InterPro" id="IPR003507">
    <property type="entry name" value="S66_fam"/>
</dbReference>
<protein>
    <submittedName>
        <fullName evidence="9">Peptidase U61 LD-carboxypeptidase A</fullName>
        <ecNumber evidence="9">3.4.17.13</ecNumber>
    </submittedName>
</protein>
<evidence type="ECO:0000256" key="3">
    <source>
        <dbReference type="ARBA" id="ARBA00022670"/>
    </source>
</evidence>
<dbReference type="AlphaFoldDB" id="A0A174HM42"/>
<evidence type="ECO:0000256" key="1">
    <source>
        <dbReference type="ARBA" id="ARBA00010233"/>
    </source>
</evidence>
<dbReference type="GO" id="GO:0006508">
    <property type="term" value="P:proteolysis"/>
    <property type="evidence" value="ECO:0007669"/>
    <property type="project" value="UniProtKB-KW"/>
</dbReference>